<dbReference type="PROSITE" id="PS50885">
    <property type="entry name" value="HAMP"/>
    <property type="match status" value="1"/>
</dbReference>
<dbReference type="Pfam" id="PF00672">
    <property type="entry name" value="HAMP"/>
    <property type="match status" value="1"/>
</dbReference>
<evidence type="ECO:0000256" key="1">
    <source>
        <dbReference type="ARBA" id="ARBA00004370"/>
    </source>
</evidence>
<evidence type="ECO:0000256" key="4">
    <source>
        <dbReference type="ARBA" id="ARBA00022777"/>
    </source>
</evidence>
<dbReference type="InterPro" id="IPR003660">
    <property type="entry name" value="HAMP_dom"/>
</dbReference>
<dbReference type="SUPFAM" id="SSF158472">
    <property type="entry name" value="HAMP domain-like"/>
    <property type="match status" value="1"/>
</dbReference>
<dbReference type="Pfam" id="PF02518">
    <property type="entry name" value="HATPase_c"/>
    <property type="match status" value="1"/>
</dbReference>
<dbReference type="GO" id="GO:0016020">
    <property type="term" value="C:membrane"/>
    <property type="evidence" value="ECO:0007669"/>
    <property type="project" value="UniProtKB-SubCell"/>
</dbReference>
<dbReference type="HOGENOM" id="CLU_020473_6_1_9"/>
<reference evidence="7" key="1">
    <citation type="submission" date="2009-04" db="EMBL/GenBank/DDBJ databases">
        <authorList>
            <person name="Weinstock G."/>
            <person name="Sodergren E."/>
            <person name="Clifton S."/>
            <person name="Fulton L."/>
            <person name="Fulton B."/>
            <person name="Courtney L."/>
            <person name="Fronick C."/>
            <person name="Harrison M."/>
            <person name="Strong C."/>
            <person name="Farmer C."/>
            <person name="Delahaunty K."/>
            <person name="Markovic C."/>
            <person name="Hall O."/>
            <person name="Minx P."/>
            <person name="Tomlinson C."/>
            <person name="Mitreva M."/>
            <person name="Nelson J."/>
            <person name="Hou S."/>
            <person name="Wollam A."/>
            <person name="Pepin K.H."/>
            <person name="Johnson M."/>
            <person name="Bhonagiri V."/>
            <person name="Nash W.E."/>
            <person name="Warren W."/>
            <person name="Chinwalla A."/>
            <person name="Mardis E.R."/>
            <person name="Wilson R.K."/>
        </authorList>
    </citation>
    <scope>NUCLEOTIDE SEQUENCE [LARGE SCALE GENOMIC DNA]</scope>
    <source>
        <strain evidence="7">DSM 14600</strain>
    </source>
</reference>
<dbReference type="Gene3D" id="6.10.340.10">
    <property type="match status" value="1"/>
</dbReference>
<dbReference type="SMART" id="SM00304">
    <property type="entry name" value="HAMP"/>
    <property type="match status" value="1"/>
</dbReference>
<protein>
    <submittedName>
        <fullName evidence="7">HAMP domain protein</fullName>
    </submittedName>
</protein>
<accession>C4GDI5</accession>
<keyword evidence="5" id="KW-0812">Transmembrane</keyword>
<keyword evidence="2" id="KW-0597">Phosphoprotein</keyword>
<evidence type="ECO:0000256" key="3">
    <source>
        <dbReference type="ARBA" id="ARBA00022679"/>
    </source>
</evidence>
<evidence type="ECO:0000313" key="7">
    <source>
        <dbReference type="EMBL" id="EEP27464.1"/>
    </source>
</evidence>
<dbReference type="SMART" id="SM00387">
    <property type="entry name" value="HATPase_c"/>
    <property type="match status" value="1"/>
</dbReference>
<keyword evidence="3" id="KW-0808">Transferase</keyword>
<feature type="transmembrane region" description="Helical" evidence="5">
    <location>
        <begin position="303"/>
        <end position="325"/>
    </location>
</feature>
<dbReference type="eggNOG" id="COG2972">
    <property type="taxonomic scope" value="Bacteria"/>
</dbReference>
<dbReference type="InterPro" id="IPR050640">
    <property type="entry name" value="Bact_2-comp_sensor_kinase"/>
</dbReference>
<dbReference type="InterPro" id="IPR010559">
    <property type="entry name" value="Sig_transdc_His_kin_internal"/>
</dbReference>
<organism evidence="7 8">
    <name type="scientific">Shuttleworthella satelles DSM 14600</name>
    <dbReference type="NCBI Taxonomy" id="626523"/>
    <lineage>
        <taxon>Bacteria</taxon>
        <taxon>Bacillati</taxon>
        <taxon>Bacillota</taxon>
        <taxon>Clostridia</taxon>
        <taxon>Lachnospirales</taxon>
        <taxon>Lachnospiraceae</taxon>
        <taxon>Shuttleworthella</taxon>
    </lineage>
</organism>
<evidence type="ECO:0000256" key="2">
    <source>
        <dbReference type="ARBA" id="ARBA00022553"/>
    </source>
</evidence>
<dbReference type="CDD" id="cd06225">
    <property type="entry name" value="HAMP"/>
    <property type="match status" value="1"/>
</dbReference>
<dbReference type="STRING" id="626523.GCWU000342_02158"/>
<dbReference type="Gene3D" id="3.30.565.10">
    <property type="entry name" value="Histidine kinase-like ATPase, C-terminal domain"/>
    <property type="match status" value="1"/>
</dbReference>
<feature type="domain" description="HAMP" evidence="6">
    <location>
        <begin position="326"/>
        <end position="379"/>
    </location>
</feature>
<dbReference type="PANTHER" id="PTHR34220:SF7">
    <property type="entry name" value="SENSOR HISTIDINE KINASE YPDA"/>
    <property type="match status" value="1"/>
</dbReference>
<dbReference type="InterPro" id="IPR036890">
    <property type="entry name" value="HATPase_C_sf"/>
</dbReference>
<proteinExistence type="predicted"/>
<evidence type="ECO:0000259" key="6">
    <source>
        <dbReference type="PROSITE" id="PS50885"/>
    </source>
</evidence>
<dbReference type="GO" id="GO:0000155">
    <property type="term" value="F:phosphorelay sensor kinase activity"/>
    <property type="evidence" value="ECO:0007669"/>
    <property type="project" value="InterPro"/>
</dbReference>
<dbReference type="Proteomes" id="UP000003494">
    <property type="component" value="Unassembled WGS sequence"/>
</dbReference>
<keyword evidence="8" id="KW-1185">Reference proteome</keyword>
<keyword evidence="5" id="KW-1133">Transmembrane helix</keyword>
<dbReference type="Pfam" id="PF06580">
    <property type="entry name" value="His_kinase"/>
    <property type="match status" value="1"/>
</dbReference>
<name>C4GDI5_9FIRM</name>
<dbReference type="PANTHER" id="PTHR34220">
    <property type="entry name" value="SENSOR HISTIDINE KINASE YPDA"/>
    <property type="match status" value="1"/>
</dbReference>
<comment type="subcellular location">
    <subcellularLocation>
        <location evidence="1">Membrane</location>
    </subcellularLocation>
</comment>
<dbReference type="RefSeq" id="WP_006907135.1">
    <property type="nucleotide sequence ID" value="NZ_GG665867.1"/>
</dbReference>
<comment type="caution">
    <text evidence="7">The sequence shown here is derived from an EMBL/GenBank/DDBJ whole genome shotgun (WGS) entry which is preliminary data.</text>
</comment>
<keyword evidence="4" id="KW-0418">Kinase</keyword>
<keyword evidence="5" id="KW-0472">Membrane</keyword>
<dbReference type="AlphaFoldDB" id="C4GDI5"/>
<gene>
    <name evidence="7" type="ORF">GCWU000342_02158</name>
</gene>
<dbReference type="EMBL" id="ACIP02000007">
    <property type="protein sequence ID" value="EEP27464.1"/>
    <property type="molecule type" value="Genomic_DNA"/>
</dbReference>
<dbReference type="Gene3D" id="3.30.450.20">
    <property type="entry name" value="PAS domain"/>
    <property type="match status" value="1"/>
</dbReference>
<sequence length="595" mass="66743">MKKILLNLKIRTKLSLVLLAAVVIPALFIGLAFSADFRDMVISNTISQAQKSSAKASPILRALAVRAQNVANDLSSCAYYQELFSSASPADFKEAAQTSLAQDFLTKAHSYQSEGYQTRIYIDLPEGDNFFASPTASPIFAPLTQARGRYWYGIFQASSVDHLYCPSSYLGPIEASTYGDSAYIRRFRFLYQGKSLSGYLAVYYSSGLYRQALRDNLTFPDGVSYLINDRNQIIAETDRARSATYRIDYGQITDYLESSNAFVEKNVLGSDVYAAFHRIPGPSWYLVIIIPKSSLIRQGNQIILRYLAIIFICMVGGIFIAELLAGSIVRRIRQVSAQMSQVKADDTPSPMPPSPYKDEVGQLVDSYNYMAGRINALVAEQQRISEEKTIAEFNALQAQINPHFLYNTMDMIHWMAQARQYDKVSEIVMRLSRFYKLTLSKKDPVSTIGDEIEHASIYVQLQNMRFENAIDLVVDVPDELNSCHIPKLTLQPILENAILHGILEKNPPTGTIVITAWEDDALYLLISDDGVGMDQELLDHLLTYTPMSKASGSNVAIYNIHSRLRLLYGEGYGLSYQSIPGRGTEVTIRIPRERR</sequence>
<dbReference type="InterPro" id="IPR003594">
    <property type="entry name" value="HATPase_dom"/>
</dbReference>
<evidence type="ECO:0000313" key="8">
    <source>
        <dbReference type="Proteomes" id="UP000003494"/>
    </source>
</evidence>
<dbReference type="SUPFAM" id="SSF55874">
    <property type="entry name" value="ATPase domain of HSP90 chaperone/DNA topoisomerase II/histidine kinase"/>
    <property type="match status" value="1"/>
</dbReference>
<evidence type="ECO:0000256" key="5">
    <source>
        <dbReference type="SAM" id="Phobius"/>
    </source>
</evidence>